<sequence length="175" mass="20988">MSIFAGARKCDLKILTEELGETVDGSHKLKDLKKIILGSKEYDEECAKECLNTIMNERKEREENELRKEEFQIAEQKRQEEIQIAERRRQEEIQMEERRRREEQEYEERKNTRNGSERMKWNLNERMKWNPPVLVHISFGRGQAVARRLGTKTPASVLELLHRLTFRWPRCFGRG</sequence>
<reference evidence="2 3" key="1">
    <citation type="journal article" date="2019" name="Sci. Rep.">
        <title>Orb-weaving spider Araneus ventricosus genome elucidates the spidroin gene catalogue.</title>
        <authorList>
            <person name="Kono N."/>
            <person name="Nakamura H."/>
            <person name="Ohtoshi R."/>
            <person name="Moran D.A.P."/>
            <person name="Shinohara A."/>
            <person name="Yoshida Y."/>
            <person name="Fujiwara M."/>
            <person name="Mori M."/>
            <person name="Tomita M."/>
            <person name="Arakawa K."/>
        </authorList>
    </citation>
    <scope>NUCLEOTIDE SEQUENCE [LARGE SCALE GENOMIC DNA]</scope>
</reference>
<evidence type="ECO:0000313" key="2">
    <source>
        <dbReference type="EMBL" id="GBN86717.1"/>
    </source>
</evidence>
<protein>
    <submittedName>
        <fullName evidence="2">Uncharacterized protein</fullName>
    </submittedName>
</protein>
<evidence type="ECO:0000256" key="1">
    <source>
        <dbReference type="SAM" id="MobiDB-lite"/>
    </source>
</evidence>
<accession>A0A4Y2SF49</accession>
<dbReference type="AlphaFoldDB" id="A0A4Y2SF49"/>
<feature type="region of interest" description="Disordered" evidence="1">
    <location>
        <begin position="82"/>
        <end position="114"/>
    </location>
</feature>
<dbReference type="EMBL" id="BGPR01021433">
    <property type="protein sequence ID" value="GBN86717.1"/>
    <property type="molecule type" value="Genomic_DNA"/>
</dbReference>
<organism evidence="2 3">
    <name type="scientific">Araneus ventricosus</name>
    <name type="common">Orbweaver spider</name>
    <name type="synonym">Epeira ventricosa</name>
    <dbReference type="NCBI Taxonomy" id="182803"/>
    <lineage>
        <taxon>Eukaryota</taxon>
        <taxon>Metazoa</taxon>
        <taxon>Ecdysozoa</taxon>
        <taxon>Arthropoda</taxon>
        <taxon>Chelicerata</taxon>
        <taxon>Arachnida</taxon>
        <taxon>Araneae</taxon>
        <taxon>Araneomorphae</taxon>
        <taxon>Entelegynae</taxon>
        <taxon>Araneoidea</taxon>
        <taxon>Araneidae</taxon>
        <taxon>Araneus</taxon>
    </lineage>
</organism>
<comment type="caution">
    <text evidence="2">The sequence shown here is derived from an EMBL/GenBank/DDBJ whole genome shotgun (WGS) entry which is preliminary data.</text>
</comment>
<name>A0A4Y2SF49_ARAVE</name>
<proteinExistence type="predicted"/>
<gene>
    <name evidence="2" type="ORF">AVEN_204978_1</name>
</gene>
<evidence type="ECO:0000313" key="3">
    <source>
        <dbReference type="Proteomes" id="UP000499080"/>
    </source>
</evidence>
<dbReference type="Proteomes" id="UP000499080">
    <property type="component" value="Unassembled WGS sequence"/>
</dbReference>
<keyword evidence="3" id="KW-1185">Reference proteome</keyword>